<reference evidence="6 7" key="1">
    <citation type="submission" date="2023-08" db="EMBL/GenBank/DDBJ databases">
        <title>The draft genome sequence of Paracraurococcus sp. LOR1-02.</title>
        <authorList>
            <person name="Kingkaew E."/>
            <person name="Tanasupawat S."/>
        </authorList>
    </citation>
    <scope>NUCLEOTIDE SEQUENCE [LARGE SCALE GENOMIC DNA]</scope>
    <source>
        <strain evidence="6 7">LOR1-02</strain>
    </source>
</reference>
<evidence type="ECO:0000256" key="2">
    <source>
        <dbReference type="ARBA" id="ARBA00022840"/>
    </source>
</evidence>
<dbReference type="RefSeq" id="WP_305102073.1">
    <property type="nucleotide sequence ID" value="NZ_JAUTWS010000002.1"/>
</dbReference>
<dbReference type="InterPro" id="IPR011990">
    <property type="entry name" value="TPR-like_helical_dom_sf"/>
</dbReference>
<dbReference type="SUPFAM" id="SSF55073">
    <property type="entry name" value="Nucleotide cyclase"/>
    <property type="match status" value="1"/>
</dbReference>
<dbReference type="Pfam" id="PF00536">
    <property type="entry name" value="SAM_1"/>
    <property type="match status" value="1"/>
</dbReference>
<dbReference type="Proteomes" id="UP001243009">
    <property type="component" value="Unassembled WGS sequence"/>
</dbReference>
<dbReference type="CDD" id="cd07302">
    <property type="entry name" value="CHD"/>
    <property type="match status" value="1"/>
</dbReference>
<dbReference type="Gene3D" id="1.10.150.50">
    <property type="entry name" value="Transcription Factor, Ets-1"/>
    <property type="match status" value="1"/>
</dbReference>
<dbReference type="SUPFAM" id="SSF52540">
    <property type="entry name" value="P-loop containing nucleoside triphosphate hydrolases"/>
    <property type="match status" value="1"/>
</dbReference>
<dbReference type="Pfam" id="PF00211">
    <property type="entry name" value="Guanylate_cyc"/>
    <property type="match status" value="1"/>
</dbReference>
<name>A0ABT9DTI1_9PROT</name>
<evidence type="ECO:0000259" key="5">
    <source>
        <dbReference type="PROSITE" id="PS50125"/>
    </source>
</evidence>
<organism evidence="6 7">
    <name type="scientific">Paracraurococcus lichenis</name>
    <dbReference type="NCBI Taxonomy" id="3064888"/>
    <lineage>
        <taxon>Bacteria</taxon>
        <taxon>Pseudomonadati</taxon>
        <taxon>Pseudomonadota</taxon>
        <taxon>Alphaproteobacteria</taxon>
        <taxon>Acetobacterales</taxon>
        <taxon>Roseomonadaceae</taxon>
        <taxon>Paracraurococcus</taxon>
    </lineage>
</organism>
<protein>
    <submittedName>
        <fullName evidence="6">AAA family ATPase</fullName>
    </submittedName>
</protein>
<dbReference type="InterPro" id="IPR001054">
    <property type="entry name" value="A/G_cyclase"/>
</dbReference>
<dbReference type="CDD" id="cd09487">
    <property type="entry name" value="SAM_superfamily"/>
    <property type="match status" value="1"/>
</dbReference>
<evidence type="ECO:0000256" key="3">
    <source>
        <dbReference type="SAM" id="MobiDB-lite"/>
    </source>
</evidence>
<feature type="domain" description="SAM" evidence="4">
    <location>
        <begin position="1"/>
        <end position="62"/>
    </location>
</feature>
<feature type="domain" description="Guanylate cyclase" evidence="5">
    <location>
        <begin position="89"/>
        <end position="218"/>
    </location>
</feature>
<dbReference type="PANTHER" id="PTHR16305">
    <property type="entry name" value="TESTICULAR SOLUBLE ADENYLYL CYCLASE"/>
    <property type="match status" value="1"/>
</dbReference>
<evidence type="ECO:0000313" key="7">
    <source>
        <dbReference type="Proteomes" id="UP001243009"/>
    </source>
</evidence>
<accession>A0ABT9DTI1</accession>
<dbReference type="SUPFAM" id="SSF48452">
    <property type="entry name" value="TPR-like"/>
    <property type="match status" value="1"/>
</dbReference>
<dbReference type="PROSITE" id="PS50125">
    <property type="entry name" value="GUANYLATE_CYCLASE_2"/>
    <property type="match status" value="1"/>
</dbReference>
<dbReference type="InterPro" id="IPR013761">
    <property type="entry name" value="SAM/pointed_sf"/>
</dbReference>
<evidence type="ECO:0000259" key="4">
    <source>
        <dbReference type="PROSITE" id="PS50105"/>
    </source>
</evidence>
<dbReference type="SMART" id="SM00454">
    <property type="entry name" value="SAM"/>
    <property type="match status" value="1"/>
</dbReference>
<dbReference type="PANTHER" id="PTHR16305:SF28">
    <property type="entry name" value="GUANYLATE CYCLASE DOMAIN-CONTAINING PROTEIN"/>
    <property type="match status" value="1"/>
</dbReference>
<dbReference type="EMBL" id="JAUTWS010000002">
    <property type="protein sequence ID" value="MDO9707202.1"/>
    <property type="molecule type" value="Genomic_DNA"/>
</dbReference>
<sequence length="1145" mass="122617">MTEIAAWLRSLGLDHYVEAFGRNNIDPGLLPSLTAEDLKEIGVASVGHRRRLLDAIAALRGPSAPLPAAPPDPLADPPAEAAAERRRVTVLFCDLADSTALAARLDPEDLRAAMAGYHRTVSAVIEAHGGYIAKFLGDGVLAYFGWPRAGEDDAERAVRAGLAATAAVAGLDLPTAGPLVARVGIATGEVVVGDLLGEGEARERAMVGATPNLAARLQAMAAPGTVLACPVTRRLTGTLFDWEALGPQALKGLGEAVLPSRALAESSVESRFEALRRGLAVPLVGREEELELLLRRWRRARAGEGQVVLLRGEAGIGKSRLAATLREALAESGEPHRALTFSCQPQARDSALQPVILRMERAAGLLPEDPPEARLAKLEAILLPLAPPPEHVAAIAELLSVPTLGRWPAPDPAPQKRREVLLAALATRIRALAARRPLLVLVEDAHWIDPTTRELLDLLVTEGMAIACLLVVTHRPEFEASAWLGHPHVTPLQVNRLTVAEHALLLRRLTRGKPLPAELEAEILARSDGVPLFVEELGRAVLEGELLREEEDRWVLEGPLPPLAVPASLQASLMARLDRAPALREVALAASVLGREFTYPVVAEVAALPPARLEEGLAQLEASGLLHRIGTPPAARYAFRHALLQDAAYGTLLRERRRLLHHRAAEAIARLRPELAERAPEVLARHRAAAGDAREAIALYRRAGERSAARLALREARAQLTAALELLEGLPCDAARDRLELELRTTLAVALTWLEGQAASAGGEAYARACDLACRLGETARLVPLLGGLAVHHINRAAPELAGRLAEEMLQRARAAGDAAGELSAERVLGYALFKQGRLAAAETHLRRVLDRFEAGRHRAVGAGFPMDTRIGALVWQANTLLLLGRPEQGAACSRTALAEAEALQNVQAQVTALTSAGCAFHCFARDPEAVLRHAAALEGLNQRAPAFRDVARIYRGWALAAHPEGDPAEGIARMEEALADYRASGAGTVVLHALGLVADACRRTGRVSRGLDRVAEALALAEAGGDRVQEAELHRIRGELLRLRPGGEAEASFRRALGVARAQQALLWELRAAVSLARLWRDRGRMAAARGLLGPVWRRFTEGFGFADLVEVQALMEELGPGPEEPEGRPPCDPDYAAGPVPAR</sequence>
<dbReference type="SUPFAM" id="SSF47769">
    <property type="entry name" value="SAM/Pointed domain"/>
    <property type="match status" value="1"/>
</dbReference>
<dbReference type="Gene3D" id="3.30.70.1230">
    <property type="entry name" value="Nucleotide cyclase"/>
    <property type="match status" value="1"/>
</dbReference>
<dbReference type="PROSITE" id="PS50105">
    <property type="entry name" value="SAM_DOMAIN"/>
    <property type="match status" value="1"/>
</dbReference>
<evidence type="ECO:0000313" key="6">
    <source>
        <dbReference type="EMBL" id="MDO9707202.1"/>
    </source>
</evidence>
<keyword evidence="1" id="KW-0547">Nucleotide-binding</keyword>
<proteinExistence type="predicted"/>
<feature type="region of interest" description="Disordered" evidence="3">
    <location>
        <begin position="1120"/>
        <end position="1145"/>
    </location>
</feature>
<evidence type="ECO:0000256" key="1">
    <source>
        <dbReference type="ARBA" id="ARBA00022741"/>
    </source>
</evidence>
<dbReference type="InterPro" id="IPR029787">
    <property type="entry name" value="Nucleotide_cyclase"/>
</dbReference>
<keyword evidence="7" id="KW-1185">Reference proteome</keyword>
<comment type="caution">
    <text evidence="6">The sequence shown here is derived from an EMBL/GenBank/DDBJ whole genome shotgun (WGS) entry which is preliminary data.</text>
</comment>
<dbReference type="InterPro" id="IPR041664">
    <property type="entry name" value="AAA_16"/>
</dbReference>
<dbReference type="Pfam" id="PF13191">
    <property type="entry name" value="AAA_16"/>
    <property type="match status" value="1"/>
</dbReference>
<dbReference type="Gene3D" id="1.25.40.10">
    <property type="entry name" value="Tetratricopeptide repeat domain"/>
    <property type="match status" value="2"/>
</dbReference>
<dbReference type="SMART" id="SM00044">
    <property type="entry name" value="CYCc"/>
    <property type="match status" value="1"/>
</dbReference>
<dbReference type="InterPro" id="IPR001660">
    <property type="entry name" value="SAM"/>
</dbReference>
<keyword evidence="2" id="KW-0067">ATP-binding</keyword>
<dbReference type="InterPro" id="IPR027417">
    <property type="entry name" value="P-loop_NTPase"/>
</dbReference>
<gene>
    <name evidence="6" type="ORF">Q7A36_02525</name>
</gene>